<keyword evidence="7 9" id="KW-0472">Membrane</keyword>
<evidence type="ECO:0000259" key="10">
    <source>
        <dbReference type="Pfam" id="PF04290"/>
    </source>
</evidence>
<dbReference type="InterPro" id="IPR007387">
    <property type="entry name" value="TRAP_DctQ"/>
</dbReference>
<dbReference type="eggNOG" id="COG4665">
    <property type="taxonomic scope" value="Bacteria"/>
</dbReference>
<protein>
    <recommendedName>
        <fullName evidence="9">TRAP transporter small permease protein</fullName>
    </recommendedName>
</protein>
<evidence type="ECO:0000256" key="5">
    <source>
        <dbReference type="ARBA" id="ARBA00022692"/>
    </source>
</evidence>
<dbReference type="GO" id="GO:0005886">
    <property type="term" value="C:plasma membrane"/>
    <property type="evidence" value="ECO:0007669"/>
    <property type="project" value="UniProtKB-SubCell"/>
</dbReference>
<keyword evidence="6 9" id="KW-1133">Transmembrane helix</keyword>
<comment type="caution">
    <text evidence="9">Lacks conserved residue(s) required for the propagation of feature annotation.</text>
</comment>
<comment type="subcellular location">
    <subcellularLocation>
        <location evidence="1 9">Cell inner membrane</location>
        <topology evidence="1 9">Multi-pass membrane protein</topology>
    </subcellularLocation>
</comment>
<reference evidence="11 12" key="1">
    <citation type="journal article" date="2007" name="J. Bacteriol.">
        <title>The complete genome sequence of Roseobacter denitrificans reveals a mixotrophic rather than photosynthetic metabolism.</title>
        <authorList>
            <person name="Swingley W.D."/>
            <person name="Sadekar S."/>
            <person name="Mastrian S.D."/>
            <person name="Matthies H.J."/>
            <person name="Hao J."/>
            <person name="Ramos H."/>
            <person name="Acharya C.R."/>
            <person name="Conrad A.L."/>
            <person name="Taylor H.L."/>
            <person name="Dejesa L.C."/>
            <person name="Shah M.K."/>
            <person name="O'huallachain M.E."/>
            <person name="Lince M.T."/>
            <person name="Blankenship R.E."/>
            <person name="Beatty J.T."/>
            <person name="Touchman J.W."/>
        </authorList>
    </citation>
    <scope>NUCLEOTIDE SEQUENCE [LARGE SCALE GENOMIC DNA]</scope>
    <source>
        <strain evidence="12">ATCC 33942 / OCh 114</strain>
    </source>
</reference>
<evidence type="ECO:0000256" key="1">
    <source>
        <dbReference type="ARBA" id="ARBA00004429"/>
    </source>
</evidence>
<dbReference type="HOGENOM" id="CLU_086356_2_0_5"/>
<gene>
    <name evidence="11" type="ordered locus">RD1_0678</name>
</gene>
<proteinExistence type="inferred from homology"/>
<evidence type="ECO:0000256" key="3">
    <source>
        <dbReference type="ARBA" id="ARBA00022475"/>
    </source>
</evidence>
<keyword evidence="4 9" id="KW-0997">Cell inner membrane</keyword>
<keyword evidence="2 9" id="KW-0813">Transport</keyword>
<sequence length="207" mass="23976">MTLLLVPVLFIAGAMTVRRANMEFEHWRSVDRAAMFIGRVTMMLVVLLTSVMLYEVFLRYVLERPTLWANELSLWLAGFVFLMAGLYAMQQRSHIRIFLLYDVCPRWVQRLFDCITTVLIVMFAFFLVYGSYKQVFENKLYKWETFGTAFDPPIPATLQPLVLIMISLVAVQAVLNLISDWNAEPEIHDDTPDEDEIQALKRAVGQD</sequence>
<dbReference type="Pfam" id="PF04290">
    <property type="entry name" value="DctQ"/>
    <property type="match status" value="1"/>
</dbReference>
<keyword evidence="3" id="KW-1003">Cell membrane</keyword>
<feature type="transmembrane region" description="Helical" evidence="9">
    <location>
        <begin position="72"/>
        <end position="90"/>
    </location>
</feature>
<evidence type="ECO:0000256" key="2">
    <source>
        <dbReference type="ARBA" id="ARBA00022448"/>
    </source>
</evidence>
<dbReference type="EMBL" id="CP000362">
    <property type="protein sequence ID" value="ABG30375.1"/>
    <property type="molecule type" value="Genomic_DNA"/>
</dbReference>
<dbReference type="AlphaFoldDB" id="Q16CB8"/>
<evidence type="ECO:0000256" key="9">
    <source>
        <dbReference type="RuleBase" id="RU369079"/>
    </source>
</evidence>
<evidence type="ECO:0000256" key="4">
    <source>
        <dbReference type="ARBA" id="ARBA00022519"/>
    </source>
</evidence>
<evidence type="ECO:0000313" key="11">
    <source>
        <dbReference type="EMBL" id="ABG30375.1"/>
    </source>
</evidence>
<dbReference type="PANTHER" id="PTHR35011:SF4">
    <property type="entry name" value="SLL1102 PROTEIN"/>
    <property type="match status" value="1"/>
</dbReference>
<feature type="transmembrane region" description="Helical" evidence="9">
    <location>
        <begin position="110"/>
        <end position="132"/>
    </location>
</feature>
<accession>Q16CB8</accession>
<comment type="similarity">
    <text evidence="8 9">Belongs to the TRAP transporter small permease family.</text>
</comment>
<dbReference type="Proteomes" id="UP000007029">
    <property type="component" value="Chromosome"/>
</dbReference>
<keyword evidence="5 9" id="KW-0812">Transmembrane</keyword>
<keyword evidence="12" id="KW-1185">Reference proteome</keyword>
<name>Q16CB8_ROSDO</name>
<feature type="domain" description="Tripartite ATP-independent periplasmic transporters DctQ component" evidence="10">
    <location>
        <begin position="49"/>
        <end position="180"/>
    </location>
</feature>
<feature type="transmembrane region" description="Helical" evidence="9">
    <location>
        <begin position="35"/>
        <end position="60"/>
    </location>
</feature>
<evidence type="ECO:0000256" key="6">
    <source>
        <dbReference type="ARBA" id="ARBA00022989"/>
    </source>
</evidence>
<dbReference type="STRING" id="375451.RD1_0678"/>
<evidence type="ECO:0000256" key="7">
    <source>
        <dbReference type="ARBA" id="ARBA00023136"/>
    </source>
</evidence>
<dbReference type="GO" id="GO:0022857">
    <property type="term" value="F:transmembrane transporter activity"/>
    <property type="evidence" value="ECO:0007669"/>
    <property type="project" value="UniProtKB-UniRule"/>
</dbReference>
<dbReference type="InterPro" id="IPR055348">
    <property type="entry name" value="DctQ"/>
</dbReference>
<dbReference type="KEGG" id="rde:RD1_0678"/>
<evidence type="ECO:0000313" key="12">
    <source>
        <dbReference type="Proteomes" id="UP000007029"/>
    </source>
</evidence>
<evidence type="ECO:0000256" key="8">
    <source>
        <dbReference type="ARBA" id="ARBA00038436"/>
    </source>
</evidence>
<organism evidence="11 12">
    <name type="scientific">Roseobacter denitrificans (strain ATCC 33942 / OCh 114)</name>
    <name type="common">Erythrobacter sp. (strain OCh 114)</name>
    <name type="synonym">Roseobacter denitrificans</name>
    <dbReference type="NCBI Taxonomy" id="375451"/>
    <lineage>
        <taxon>Bacteria</taxon>
        <taxon>Pseudomonadati</taxon>
        <taxon>Pseudomonadota</taxon>
        <taxon>Alphaproteobacteria</taxon>
        <taxon>Rhodobacterales</taxon>
        <taxon>Roseobacteraceae</taxon>
        <taxon>Roseobacter</taxon>
    </lineage>
</organism>
<comment type="subunit">
    <text evidence="9">The complex comprises the extracytoplasmic solute receptor protein and the two transmembrane proteins.</text>
</comment>
<comment type="function">
    <text evidence="9">Part of the tripartite ATP-independent periplasmic (TRAP) transport system.</text>
</comment>
<dbReference type="PANTHER" id="PTHR35011">
    <property type="entry name" value="2,3-DIKETO-L-GULONATE TRAP TRANSPORTER SMALL PERMEASE PROTEIN YIAM"/>
    <property type="match status" value="1"/>
</dbReference>